<accession>A0A139APG7</accession>
<evidence type="ECO:0000256" key="5">
    <source>
        <dbReference type="ARBA" id="ARBA00022873"/>
    </source>
</evidence>
<dbReference type="FunFam" id="3.60.130.10:FF:000001">
    <property type="entry name" value="Trimethyllysine dioxygenase, mitochondrial"/>
    <property type="match status" value="1"/>
</dbReference>
<protein>
    <submittedName>
        <fullName evidence="11">Clavaminate synthase-like protein</fullName>
    </submittedName>
</protein>
<dbReference type="EMBL" id="KQ965741">
    <property type="protein sequence ID" value="KXS18639.1"/>
    <property type="molecule type" value="Genomic_DNA"/>
</dbReference>
<dbReference type="GO" id="GO:0045329">
    <property type="term" value="P:carnitine biosynthetic process"/>
    <property type="evidence" value="ECO:0007669"/>
    <property type="project" value="UniProtKB-KW"/>
</dbReference>
<dbReference type="PANTHER" id="PTHR10696:SF25">
    <property type="entry name" value="OXIDOREDUCTASE AIM17-RELATED"/>
    <property type="match status" value="1"/>
</dbReference>
<dbReference type="InterPro" id="IPR038492">
    <property type="entry name" value="GBBH-like_N_sf"/>
</dbReference>
<keyword evidence="6" id="KW-0223">Dioxygenase</keyword>
<dbReference type="InterPro" id="IPR003819">
    <property type="entry name" value="TauD/TfdA-like"/>
</dbReference>
<dbReference type="GO" id="GO:0005739">
    <property type="term" value="C:mitochondrion"/>
    <property type="evidence" value="ECO:0007669"/>
    <property type="project" value="TreeGrafter"/>
</dbReference>
<dbReference type="Pfam" id="PF06155">
    <property type="entry name" value="GBBH-like_N"/>
    <property type="match status" value="1"/>
</dbReference>
<evidence type="ECO:0000256" key="7">
    <source>
        <dbReference type="ARBA" id="ARBA00023002"/>
    </source>
</evidence>
<feature type="domain" description="Gamma-butyrobetaine hydroxylase-like N-terminal" evidence="10">
    <location>
        <begin position="25"/>
        <end position="107"/>
    </location>
</feature>
<dbReference type="InterPro" id="IPR050411">
    <property type="entry name" value="AlphaKG_dependent_hydroxylases"/>
</dbReference>
<proteinExistence type="inferred from homology"/>
<evidence type="ECO:0000256" key="1">
    <source>
        <dbReference type="ARBA" id="ARBA00001954"/>
    </source>
</evidence>
<keyword evidence="8" id="KW-0408">Iron</keyword>
<dbReference type="AlphaFoldDB" id="A0A139APG7"/>
<reference evidence="11 12" key="1">
    <citation type="journal article" date="2015" name="Genome Biol. Evol.">
        <title>Phylogenomic analyses indicate that early fungi evolved digesting cell walls of algal ancestors of land plants.</title>
        <authorList>
            <person name="Chang Y."/>
            <person name="Wang S."/>
            <person name="Sekimoto S."/>
            <person name="Aerts A.L."/>
            <person name="Choi C."/>
            <person name="Clum A."/>
            <person name="LaButti K.M."/>
            <person name="Lindquist E.A."/>
            <person name="Yee Ngan C."/>
            <person name="Ohm R.A."/>
            <person name="Salamov A.A."/>
            <person name="Grigoriev I.V."/>
            <person name="Spatafora J.W."/>
            <person name="Berbee M.L."/>
        </authorList>
    </citation>
    <scope>NUCLEOTIDE SEQUENCE [LARGE SCALE GENOMIC DNA]</scope>
    <source>
        <strain evidence="11 12">JEL478</strain>
    </source>
</reference>
<evidence type="ECO:0000313" key="11">
    <source>
        <dbReference type="EMBL" id="KXS18639.1"/>
    </source>
</evidence>
<dbReference type="Gene3D" id="3.60.130.10">
    <property type="entry name" value="Clavaminate synthase-like"/>
    <property type="match status" value="1"/>
</dbReference>
<evidence type="ECO:0000259" key="10">
    <source>
        <dbReference type="Pfam" id="PF06155"/>
    </source>
</evidence>
<evidence type="ECO:0000256" key="8">
    <source>
        <dbReference type="ARBA" id="ARBA00023004"/>
    </source>
</evidence>
<dbReference type="OrthoDB" id="406634at2759"/>
<evidence type="ECO:0000256" key="2">
    <source>
        <dbReference type="ARBA" id="ARBA00001961"/>
    </source>
</evidence>
<dbReference type="Gene3D" id="3.30.2020.30">
    <property type="match status" value="1"/>
</dbReference>
<dbReference type="OMA" id="VHITWPN"/>
<dbReference type="PANTHER" id="PTHR10696">
    <property type="entry name" value="GAMMA-BUTYROBETAINE HYDROXYLASE-RELATED"/>
    <property type="match status" value="1"/>
</dbReference>
<dbReference type="SUPFAM" id="SSF51197">
    <property type="entry name" value="Clavaminate synthase-like"/>
    <property type="match status" value="1"/>
</dbReference>
<sequence>MYSADTPSFVPRGSRSISTLPSFVTKDRTLTLSWSDAGVNETSTAAPHKSSFNYTWLRDHCQCPACVHPDTRQKLHSSADIPLDVKPTSIEVGSSPTPSVRIVWEDKPLVGRIGGPQGPHISVFDLAWLRKQDYDPAAVLARDREAMKIVPWDRAMLEKDTVGGLWSDYESFMKTDEGQRTVLEQMYLYGLAFLRGVPVNEQAIEGLCERLGTHVQETFYGKTFDVKSVPKANNIAYTSLYLGLHMDLMYFESPPGLQLLHSLQNTVTGGSSFFSDSFAAAERLRTAHPDEFAALTQVPVTFHYDNNGHHLRFRHPTISDYDGNEPMRVYYAPPFQGTLECEPEMVDTWYRAFARFREFTERPEMLYTHRLEPGECVIFNNRRVLHARDEFDPMSGDRFLKGAYVLWDAFKDKYRVHVQRHK</sequence>
<evidence type="ECO:0000259" key="9">
    <source>
        <dbReference type="Pfam" id="PF02668"/>
    </source>
</evidence>
<comment type="similarity">
    <text evidence="3">Belongs to the gamma-BBH/TMLD family.</text>
</comment>
<evidence type="ECO:0000256" key="4">
    <source>
        <dbReference type="ARBA" id="ARBA00022723"/>
    </source>
</evidence>
<name>A0A139APG7_GONPJ</name>
<comment type="cofactor">
    <cofactor evidence="1">
        <name>Fe(2+)</name>
        <dbReference type="ChEBI" id="CHEBI:29033"/>
    </cofactor>
</comment>
<keyword evidence="12" id="KW-1185">Reference proteome</keyword>
<evidence type="ECO:0000313" key="12">
    <source>
        <dbReference type="Proteomes" id="UP000070544"/>
    </source>
</evidence>
<comment type="cofactor">
    <cofactor evidence="2">
        <name>L-ascorbate</name>
        <dbReference type="ChEBI" id="CHEBI:38290"/>
    </cofactor>
</comment>
<feature type="domain" description="TauD/TfdA-like" evidence="9">
    <location>
        <begin position="168"/>
        <end position="404"/>
    </location>
</feature>
<gene>
    <name evidence="11" type="ORF">M427DRAFT_153025</name>
</gene>
<dbReference type="CDD" id="cd00250">
    <property type="entry name" value="CAS_like"/>
    <property type="match status" value="1"/>
</dbReference>
<evidence type="ECO:0000256" key="3">
    <source>
        <dbReference type="ARBA" id="ARBA00008654"/>
    </source>
</evidence>
<dbReference type="InterPro" id="IPR042098">
    <property type="entry name" value="TauD-like_sf"/>
</dbReference>
<dbReference type="InterPro" id="IPR010376">
    <property type="entry name" value="GBBH-like_N"/>
</dbReference>
<keyword evidence="5" id="KW-0124">Carnitine biosynthesis</keyword>
<dbReference type="FunFam" id="3.30.2020.30:FF:000002">
    <property type="entry name" value="Putative gamma-butyrobetaine dioxygenase"/>
    <property type="match status" value="1"/>
</dbReference>
<keyword evidence="4" id="KW-0479">Metal-binding</keyword>
<keyword evidence="7" id="KW-0560">Oxidoreductase</keyword>
<evidence type="ECO:0000256" key="6">
    <source>
        <dbReference type="ARBA" id="ARBA00022964"/>
    </source>
</evidence>
<organism evidence="11 12">
    <name type="scientific">Gonapodya prolifera (strain JEL478)</name>
    <name type="common">Monoblepharis prolifera</name>
    <dbReference type="NCBI Taxonomy" id="1344416"/>
    <lineage>
        <taxon>Eukaryota</taxon>
        <taxon>Fungi</taxon>
        <taxon>Fungi incertae sedis</taxon>
        <taxon>Chytridiomycota</taxon>
        <taxon>Chytridiomycota incertae sedis</taxon>
        <taxon>Monoblepharidomycetes</taxon>
        <taxon>Monoblepharidales</taxon>
        <taxon>Gonapodyaceae</taxon>
        <taxon>Gonapodya</taxon>
    </lineage>
</organism>
<dbReference type="STRING" id="1344416.A0A139APG7"/>
<dbReference type="Proteomes" id="UP000070544">
    <property type="component" value="Unassembled WGS sequence"/>
</dbReference>
<dbReference type="GO" id="GO:0016706">
    <property type="term" value="F:2-oxoglutarate-dependent dioxygenase activity"/>
    <property type="evidence" value="ECO:0007669"/>
    <property type="project" value="UniProtKB-ARBA"/>
</dbReference>
<dbReference type="Pfam" id="PF02668">
    <property type="entry name" value="TauD"/>
    <property type="match status" value="1"/>
</dbReference>
<dbReference type="GO" id="GO:0046872">
    <property type="term" value="F:metal ion binding"/>
    <property type="evidence" value="ECO:0007669"/>
    <property type="project" value="UniProtKB-KW"/>
</dbReference>